<dbReference type="Gene3D" id="3.90.79.10">
    <property type="entry name" value="Nucleoside Triphosphate Pyrophosphohydrolase"/>
    <property type="match status" value="1"/>
</dbReference>
<dbReference type="RefSeq" id="WP_188385030.1">
    <property type="nucleotide sequence ID" value="NZ_BMEY01000012.1"/>
</dbReference>
<evidence type="ECO:0000313" key="5">
    <source>
        <dbReference type="EMBL" id="GGA80897.1"/>
    </source>
</evidence>
<dbReference type="InterPro" id="IPR000086">
    <property type="entry name" value="NUDIX_hydrolase_dom"/>
</dbReference>
<dbReference type="InterPro" id="IPR020476">
    <property type="entry name" value="Nudix_hydrolase"/>
</dbReference>
<dbReference type="Pfam" id="PF00293">
    <property type="entry name" value="NUDIX"/>
    <property type="match status" value="1"/>
</dbReference>
<organism evidence="5 6">
    <name type="scientific">Ornithinibacillus halotolerans</name>
    <dbReference type="NCBI Taxonomy" id="1274357"/>
    <lineage>
        <taxon>Bacteria</taxon>
        <taxon>Bacillati</taxon>
        <taxon>Bacillota</taxon>
        <taxon>Bacilli</taxon>
        <taxon>Bacillales</taxon>
        <taxon>Bacillaceae</taxon>
        <taxon>Ornithinibacillus</taxon>
    </lineage>
</organism>
<dbReference type="AlphaFoldDB" id="A0A916S2Z9"/>
<gene>
    <name evidence="5" type="ORF">GCM10008025_25330</name>
</gene>
<dbReference type="GO" id="GO:0016787">
    <property type="term" value="F:hydrolase activity"/>
    <property type="evidence" value="ECO:0007669"/>
    <property type="project" value="UniProtKB-KW"/>
</dbReference>
<keyword evidence="3" id="KW-0460">Magnesium</keyword>
<evidence type="ECO:0000259" key="4">
    <source>
        <dbReference type="PROSITE" id="PS51462"/>
    </source>
</evidence>
<name>A0A916S2Z9_9BACI</name>
<accession>A0A916S2Z9</accession>
<evidence type="ECO:0000256" key="3">
    <source>
        <dbReference type="ARBA" id="ARBA00022842"/>
    </source>
</evidence>
<keyword evidence="2" id="KW-0378">Hydrolase</keyword>
<dbReference type="PROSITE" id="PS51462">
    <property type="entry name" value="NUDIX"/>
    <property type="match status" value="1"/>
</dbReference>
<feature type="domain" description="Nudix hydrolase" evidence="4">
    <location>
        <begin position="1"/>
        <end position="130"/>
    </location>
</feature>
<evidence type="ECO:0000313" key="6">
    <source>
        <dbReference type="Proteomes" id="UP000613512"/>
    </source>
</evidence>
<comment type="cofactor">
    <cofactor evidence="1">
        <name>Mg(2+)</name>
        <dbReference type="ChEBI" id="CHEBI:18420"/>
    </cofactor>
</comment>
<protein>
    <submittedName>
        <fullName evidence="5">7,8-dihydro-8-oxoguanine triphosphatase</fullName>
    </submittedName>
</protein>
<dbReference type="CDD" id="cd18886">
    <property type="entry name" value="NUDIX_MutT_Nudt1"/>
    <property type="match status" value="1"/>
</dbReference>
<dbReference type="PANTHER" id="PTHR43222">
    <property type="entry name" value="NUDIX HYDROLASE 23"/>
    <property type="match status" value="1"/>
</dbReference>
<dbReference type="PANTHER" id="PTHR43222:SF2">
    <property type="entry name" value="NUDIX HYDROLASE 23, CHLOROPLASTIC"/>
    <property type="match status" value="1"/>
</dbReference>
<dbReference type="SUPFAM" id="SSF55811">
    <property type="entry name" value="Nudix"/>
    <property type="match status" value="1"/>
</dbReference>
<dbReference type="PRINTS" id="PR00502">
    <property type="entry name" value="NUDIXFAMILY"/>
</dbReference>
<proteinExistence type="predicted"/>
<comment type="caution">
    <text evidence="5">The sequence shown here is derived from an EMBL/GenBank/DDBJ whole genome shotgun (WGS) entry which is preliminary data.</text>
</comment>
<evidence type="ECO:0000256" key="1">
    <source>
        <dbReference type="ARBA" id="ARBA00001946"/>
    </source>
</evidence>
<dbReference type="EMBL" id="BMEY01000012">
    <property type="protein sequence ID" value="GGA80897.1"/>
    <property type="molecule type" value="Genomic_DNA"/>
</dbReference>
<evidence type="ECO:0000256" key="2">
    <source>
        <dbReference type="ARBA" id="ARBA00022801"/>
    </source>
</evidence>
<reference evidence="5" key="1">
    <citation type="journal article" date="2014" name="Int. J. Syst. Evol. Microbiol.">
        <title>Complete genome sequence of Corynebacterium casei LMG S-19264T (=DSM 44701T), isolated from a smear-ripened cheese.</title>
        <authorList>
            <consortium name="US DOE Joint Genome Institute (JGI-PGF)"/>
            <person name="Walter F."/>
            <person name="Albersmeier A."/>
            <person name="Kalinowski J."/>
            <person name="Ruckert C."/>
        </authorList>
    </citation>
    <scope>NUCLEOTIDE SEQUENCE</scope>
    <source>
        <strain evidence="5">CGMCC 1.12408</strain>
    </source>
</reference>
<dbReference type="InterPro" id="IPR015797">
    <property type="entry name" value="NUDIX_hydrolase-like_dom_sf"/>
</dbReference>
<sequence length="162" mass="18969">MLTYTIGFIKRADEILLLNRESPSWMGSWNGVGGKIEKGETPLESITREVFEETGISLHSMQYKGKVTWVSTSGDYNGMYAFIGELPDAYELETPIKTVEGILDWKKLDWIFHSENTGVANLHYYLPIMLREEDIYEHHFVYKNKQVDYFERREIDRKVSVF</sequence>
<reference evidence="5" key="2">
    <citation type="submission" date="2020-09" db="EMBL/GenBank/DDBJ databases">
        <authorList>
            <person name="Sun Q."/>
            <person name="Zhou Y."/>
        </authorList>
    </citation>
    <scope>NUCLEOTIDE SEQUENCE</scope>
    <source>
        <strain evidence="5">CGMCC 1.12408</strain>
    </source>
</reference>
<dbReference type="Proteomes" id="UP000613512">
    <property type="component" value="Unassembled WGS sequence"/>
</dbReference>
<keyword evidence="6" id="KW-1185">Reference proteome</keyword>